<accession>A0A1F5S2X9</accession>
<feature type="region of interest" description="Disordered" evidence="11">
    <location>
        <begin position="268"/>
        <end position="287"/>
    </location>
</feature>
<dbReference type="Gene3D" id="1.10.10.410">
    <property type="match status" value="1"/>
</dbReference>
<evidence type="ECO:0000256" key="7">
    <source>
        <dbReference type="ARBA" id="ARBA00024799"/>
    </source>
</evidence>
<proteinExistence type="inferred from homology"/>
<keyword evidence="4 10" id="KW-0547">Nucleotide-binding</keyword>
<comment type="catalytic activity">
    <reaction evidence="9 10">
        <text>L-glutamyl-tRNA(Gln) + L-glutamine + ATP + H2O = L-glutaminyl-tRNA(Gln) + L-glutamate + ADP + phosphate + H(+)</text>
        <dbReference type="Rhea" id="RHEA:17521"/>
        <dbReference type="Rhea" id="RHEA-COMP:9681"/>
        <dbReference type="Rhea" id="RHEA-COMP:9684"/>
        <dbReference type="ChEBI" id="CHEBI:15377"/>
        <dbReference type="ChEBI" id="CHEBI:15378"/>
        <dbReference type="ChEBI" id="CHEBI:29985"/>
        <dbReference type="ChEBI" id="CHEBI:30616"/>
        <dbReference type="ChEBI" id="CHEBI:43474"/>
        <dbReference type="ChEBI" id="CHEBI:58359"/>
        <dbReference type="ChEBI" id="CHEBI:78520"/>
        <dbReference type="ChEBI" id="CHEBI:78521"/>
        <dbReference type="ChEBI" id="CHEBI:456216"/>
    </reaction>
</comment>
<keyword evidence="5 10" id="KW-0067">ATP-binding</keyword>
<comment type="function">
    <text evidence="7 10">Allows the formation of correctly charged Asn-tRNA(Asn) or Gln-tRNA(Gln) through the transamidation of misacylated Asp-tRNA(Asn) or Glu-tRNA(Gln) in organisms which lack either or both of asparaginyl-tRNA or glutaminyl-tRNA synthetases. The reaction takes place in the presence of glutamine and ATP through an activated phospho-Asp-tRNA(Asn) or phospho-Glu-tRNA(Gln).</text>
</comment>
<dbReference type="SUPFAM" id="SSF89095">
    <property type="entry name" value="GatB/YqeY motif"/>
    <property type="match status" value="2"/>
</dbReference>
<protein>
    <recommendedName>
        <fullName evidence="10">Aspartyl/glutamyl-tRNA(Asn/Gln) amidotransferase subunit B</fullName>
        <shortName evidence="10">Asp/Glu-ADT subunit B</shortName>
        <ecNumber evidence="10">6.3.5.-</ecNumber>
    </recommendedName>
</protein>
<evidence type="ECO:0000256" key="4">
    <source>
        <dbReference type="ARBA" id="ARBA00022741"/>
    </source>
</evidence>
<dbReference type="AlphaFoldDB" id="A0A1F5S2X9"/>
<evidence type="ECO:0000256" key="2">
    <source>
        <dbReference type="ARBA" id="ARBA00011123"/>
    </source>
</evidence>
<dbReference type="NCBIfam" id="NF004014">
    <property type="entry name" value="PRK05477.1-4"/>
    <property type="match status" value="1"/>
</dbReference>
<sequence length="527" mass="60270">MHLVPVIGLEIHIQLKTKSKMFCGCDNSGEDQKPNTTICPICMGHPGTLPVINKQALEYGLLMGKALNCEIKNFSKFDRKQYFYPDLPKGYQISQYDKPICENGWLNLVIPSKNNLREEAKIRINRAHLEEDAAKLIHEVSHPERLKGVEGSHGSKLEASLVDYNRAGTPLLEIVTEPDFYSSLEAKIFMQELRLIARYLDVSTADMEKGHLRCDANISMRPIVDDAKRDTGSLPKLYPKTEIKNLNSFRSVERALEYEIKRQTKLWEEDNPPTKQSTRGWNDAKQITEEQRIKEEEKDYRYFPEPDLPPLDLTELKFNLKSMPELPQAKRKRFEEQYGFTSEEAKILTDDNKLANYTENIISELESWLLALGETEGTKEEIIEENKKKLNKLLVGWLVNKLGGLMTQHKRDIGTIKITPENFAEFITMIYQNKISGPVALKILEEMMLTGKDPSQIMDDGNMAQISNSDELETIIDEIINANPSEAEGYKNGKETLLQFFIGQAMKKTQGKANPQMVENLIKNKLK</sequence>
<evidence type="ECO:0000256" key="11">
    <source>
        <dbReference type="SAM" id="MobiDB-lite"/>
    </source>
</evidence>
<dbReference type="InterPro" id="IPR003789">
    <property type="entry name" value="Asn/Gln_tRNA_amidoTrase-B-like"/>
</dbReference>
<dbReference type="InterPro" id="IPR018027">
    <property type="entry name" value="Asn/Gln_amidotransferase"/>
</dbReference>
<evidence type="ECO:0000256" key="10">
    <source>
        <dbReference type="HAMAP-Rule" id="MF_00121"/>
    </source>
</evidence>
<dbReference type="InterPro" id="IPR023168">
    <property type="entry name" value="GatB_Yqey_C_2"/>
</dbReference>
<evidence type="ECO:0000256" key="6">
    <source>
        <dbReference type="ARBA" id="ARBA00022917"/>
    </source>
</evidence>
<dbReference type="FunFam" id="1.10.10.410:FF:000001">
    <property type="entry name" value="Aspartyl/glutamyl-tRNA(Asn/Gln) amidotransferase subunit B"/>
    <property type="match status" value="1"/>
</dbReference>
<dbReference type="PROSITE" id="PS01234">
    <property type="entry name" value="GATB"/>
    <property type="match status" value="1"/>
</dbReference>
<comment type="caution">
    <text evidence="13">The sequence shown here is derived from an EMBL/GenBank/DDBJ whole genome shotgun (WGS) entry which is preliminary data.</text>
</comment>
<dbReference type="PANTHER" id="PTHR11659:SF0">
    <property type="entry name" value="GLUTAMYL-TRNA(GLN) AMIDOTRANSFERASE SUBUNIT B, MITOCHONDRIAL"/>
    <property type="match status" value="1"/>
</dbReference>
<evidence type="ECO:0000256" key="5">
    <source>
        <dbReference type="ARBA" id="ARBA00022840"/>
    </source>
</evidence>
<evidence type="ECO:0000313" key="14">
    <source>
        <dbReference type="Proteomes" id="UP000177407"/>
    </source>
</evidence>
<dbReference type="GO" id="GO:0005524">
    <property type="term" value="F:ATP binding"/>
    <property type="evidence" value="ECO:0007669"/>
    <property type="project" value="UniProtKB-KW"/>
</dbReference>
<dbReference type="NCBIfam" id="NF004012">
    <property type="entry name" value="PRK05477.1-2"/>
    <property type="match status" value="1"/>
</dbReference>
<dbReference type="PANTHER" id="PTHR11659">
    <property type="entry name" value="GLUTAMYL-TRNA GLN AMIDOTRANSFERASE SUBUNIT B MITOCHONDRIAL AND PROKARYOTIC PET112-RELATED"/>
    <property type="match status" value="1"/>
</dbReference>
<dbReference type="HAMAP" id="MF_00121">
    <property type="entry name" value="GatB"/>
    <property type="match status" value="1"/>
</dbReference>
<reference evidence="13 14" key="1">
    <citation type="journal article" date="2016" name="Nat. Commun.">
        <title>Thousands of microbial genomes shed light on interconnected biogeochemical processes in an aquifer system.</title>
        <authorList>
            <person name="Anantharaman K."/>
            <person name="Brown C.T."/>
            <person name="Hug L.A."/>
            <person name="Sharon I."/>
            <person name="Castelle C.J."/>
            <person name="Probst A.J."/>
            <person name="Thomas B.C."/>
            <person name="Singh A."/>
            <person name="Wilkins M.J."/>
            <person name="Karaoz U."/>
            <person name="Brodie E.L."/>
            <person name="Williams K.H."/>
            <person name="Hubbard S.S."/>
            <person name="Banfield J.F."/>
        </authorList>
    </citation>
    <scope>NUCLEOTIDE SEQUENCE [LARGE SCALE GENOMIC DNA]</scope>
</reference>
<dbReference type="NCBIfam" id="TIGR00133">
    <property type="entry name" value="gatB"/>
    <property type="match status" value="1"/>
</dbReference>
<dbReference type="SMART" id="SM00845">
    <property type="entry name" value="GatB_Yqey"/>
    <property type="match status" value="1"/>
</dbReference>
<evidence type="ECO:0000259" key="12">
    <source>
        <dbReference type="SMART" id="SM00845"/>
    </source>
</evidence>
<evidence type="ECO:0000256" key="9">
    <source>
        <dbReference type="ARBA" id="ARBA00047913"/>
    </source>
</evidence>
<dbReference type="EC" id="6.3.5.-" evidence="10"/>
<keyword evidence="3 10" id="KW-0436">Ligase</keyword>
<dbReference type="SUPFAM" id="SSF55931">
    <property type="entry name" value="Glutamine synthetase/guanido kinase"/>
    <property type="match status" value="1"/>
</dbReference>
<dbReference type="GO" id="GO:0050566">
    <property type="term" value="F:asparaginyl-tRNA synthase (glutamine-hydrolyzing) activity"/>
    <property type="evidence" value="ECO:0007669"/>
    <property type="project" value="RHEA"/>
</dbReference>
<comment type="similarity">
    <text evidence="1 10">Belongs to the GatB/GatE family. GatB subfamily.</text>
</comment>
<dbReference type="InterPro" id="IPR017958">
    <property type="entry name" value="Gln-tRNA_amidoTrfase_suB_CS"/>
</dbReference>
<comment type="catalytic activity">
    <reaction evidence="8 10">
        <text>L-aspartyl-tRNA(Asn) + L-glutamine + ATP + H2O = L-asparaginyl-tRNA(Asn) + L-glutamate + ADP + phosphate + 2 H(+)</text>
        <dbReference type="Rhea" id="RHEA:14513"/>
        <dbReference type="Rhea" id="RHEA-COMP:9674"/>
        <dbReference type="Rhea" id="RHEA-COMP:9677"/>
        <dbReference type="ChEBI" id="CHEBI:15377"/>
        <dbReference type="ChEBI" id="CHEBI:15378"/>
        <dbReference type="ChEBI" id="CHEBI:29985"/>
        <dbReference type="ChEBI" id="CHEBI:30616"/>
        <dbReference type="ChEBI" id="CHEBI:43474"/>
        <dbReference type="ChEBI" id="CHEBI:58359"/>
        <dbReference type="ChEBI" id="CHEBI:78515"/>
        <dbReference type="ChEBI" id="CHEBI:78516"/>
        <dbReference type="ChEBI" id="CHEBI:456216"/>
    </reaction>
</comment>
<comment type="subunit">
    <text evidence="2 10">Heterotrimer of A, B and C subunits.</text>
</comment>
<dbReference type="InterPro" id="IPR017959">
    <property type="entry name" value="Asn/Gln-tRNA_amidoTrfase_suB/E"/>
</dbReference>
<name>A0A1F5S2X9_9BACT</name>
<evidence type="ECO:0000313" key="13">
    <source>
        <dbReference type="EMBL" id="OGF21060.1"/>
    </source>
</evidence>
<dbReference type="Pfam" id="PF02637">
    <property type="entry name" value="GatB_Yqey"/>
    <property type="match status" value="1"/>
</dbReference>
<feature type="domain" description="Asn/Gln amidotransferase" evidence="12">
    <location>
        <begin position="380"/>
        <end position="526"/>
    </location>
</feature>
<keyword evidence="6 10" id="KW-0648">Protein biosynthesis</keyword>
<dbReference type="GO" id="GO:0006412">
    <property type="term" value="P:translation"/>
    <property type="evidence" value="ECO:0007669"/>
    <property type="project" value="UniProtKB-UniRule"/>
</dbReference>
<dbReference type="Proteomes" id="UP000177407">
    <property type="component" value="Unassembled WGS sequence"/>
</dbReference>
<dbReference type="GO" id="GO:0070681">
    <property type="term" value="P:glutaminyl-tRNAGln biosynthesis via transamidation"/>
    <property type="evidence" value="ECO:0007669"/>
    <property type="project" value="TreeGrafter"/>
</dbReference>
<dbReference type="InterPro" id="IPR006075">
    <property type="entry name" value="Asn/Gln-tRNA_Trfase_suB/E_cat"/>
</dbReference>
<evidence type="ECO:0000256" key="3">
    <source>
        <dbReference type="ARBA" id="ARBA00022598"/>
    </source>
</evidence>
<dbReference type="InterPro" id="IPR014746">
    <property type="entry name" value="Gln_synth/guanido_kin_cat_dom"/>
</dbReference>
<dbReference type="EMBL" id="MFGA01000016">
    <property type="protein sequence ID" value="OGF21060.1"/>
    <property type="molecule type" value="Genomic_DNA"/>
</dbReference>
<dbReference type="InterPro" id="IPR004413">
    <property type="entry name" value="GatB"/>
</dbReference>
<organism evidence="13 14">
    <name type="scientific">Candidatus Falkowbacteria bacterium RIFOXYA2_FULL_38_12</name>
    <dbReference type="NCBI Taxonomy" id="1797993"/>
    <lineage>
        <taxon>Bacteria</taxon>
        <taxon>Candidatus Falkowiibacteriota</taxon>
    </lineage>
</organism>
<dbReference type="Pfam" id="PF02934">
    <property type="entry name" value="GatB_N"/>
    <property type="match status" value="1"/>
</dbReference>
<evidence type="ECO:0000256" key="8">
    <source>
        <dbReference type="ARBA" id="ARBA00047380"/>
    </source>
</evidence>
<evidence type="ECO:0000256" key="1">
    <source>
        <dbReference type="ARBA" id="ARBA00005306"/>
    </source>
</evidence>
<dbReference type="GO" id="GO:0050567">
    <property type="term" value="F:glutaminyl-tRNA synthase (glutamine-hydrolyzing) activity"/>
    <property type="evidence" value="ECO:0007669"/>
    <property type="project" value="UniProtKB-UniRule"/>
</dbReference>
<gene>
    <name evidence="10" type="primary">gatB</name>
    <name evidence="13" type="ORF">A2257_01445</name>
</gene>